<reference evidence="3" key="2">
    <citation type="submission" date="2009-11" db="EMBL/GenBank/DDBJ databases">
        <title>The Genome Sequence of Allomyces macrogynus strain ATCC 38327.</title>
        <authorList>
            <consortium name="The Broad Institute Genome Sequencing Platform"/>
            <person name="Russ C."/>
            <person name="Cuomo C."/>
            <person name="Shea T."/>
            <person name="Young S.K."/>
            <person name="Zeng Q."/>
            <person name="Koehrsen M."/>
            <person name="Haas B."/>
            <person name="Borodovsky M."/>
            <person name="Guigo R."/>
            <person name="Alvarado L."/>
            <person name="Berlin A."/>
            <person name="Borenstein D."/>
            <person name="Chen Z."/>
            <person name="Engels R."/>
            <person name="Freedman E."/>
            <person name="Gellesch M."/>
            <person name="Goldberg J."/>
            <person name="Griggs A."/>
            <person name="Gujja S."/>
            <person name="Heiman D."/>
            <person name="Hepburn T."/>
            <person name="Howarth C."/>
            <person name="Jen D."/>
            <person name="Larson L."/>
            <person name="Lewis B."/>
            <person name="Mehta T."/>
            <person name="Park D."/>
            <person name="Pearson M."/>
            <person name="Roberts A."/>
            <person name="Saif S."/>
            <person name="Shenoy N."/>
            <person name="Sisk P."/>
            <person name="Stolte C."/>
            <person name="Sykes S."/>
            <person name="Walk T."/>
            <person name="White J."/>
            <person name="Yandava C."/>
            <person name="Burger G."/>
            <person name="Gray M.W."/>
            <person name="Holland P.W.H."/>
            <person name="King N."/>
            <person name="Lang F.B.F."/>
            <person name="Roger A.J."/>
            <person name="Ruiz-Trillo I."/>
            <person name="Lander E."/>
            <person name="Nusbaum C."/>
        </authorList>
    </citation>
    <scope>NUCLEOTIDE SEQUENCE [LARGE SCALE GENOMIC DNA]</scope>
    <source>
        <strain evidence="3">ATCC 38327</strain>
    </source>
</reference>
<dbReference type="Proteomes" id="UP000054350">
    <property type="component" value="Unassembled WGS sequence"/>
</dbReference>
<feature type="domain" description="Suv3 C-terminal" evidence="1">
    <location>
        <begin position="1"/>
        <end position="33"/>
    </location>
</feature>
<name>A0A0L0TEW1_ALLM3</name>
<dbReference type="Pfam" id="PF18147">
    <property type="entry name" value="Suv3_C_1"/>
    <property type="match status" value="1"/>
</dbReference>
<protein>
    <recommendedName>
        <fullName evidence="1">Suv3 C-terminal domain-containing protein</fullName>
    </recommendedName>
</protein>
<dbReference type="EMBL" id="GG745392">
    <property type="protein sequence ID" value="KNE73235.1"/>
    <property type="molecule type" value="Genomic_DNA"/>
</dbReference>
<evidence type="ECO:0000313" key="3">
    <source>
        <dbReference type="Proteomes" id="UP000054350"/>
    </source>
</evidence>
<sequence length="118" mass="13118">MSIRDRFQFVLSPVNDRSPDAVRVLHALASHYARDQPLRLLSLLALPHLALNKALTQSAIAAIRTFDPDSSDPDALLSVLAEDALFADAHTSDTLAILEDTHRAIMTYLWLRQRARGC</sequence>
<evidence type="ECO:0000259" key="1">
    <source>
        <dbReference type="Pfam" id="PF18147"/>
    </source>
</evidence>
<organism evidence="2 3">
    <name type="scientific">Allomyces macrogynus (strain ATCC 38327)</name>
    <name type="common">Allomyces javanicus var. macrogynus</name>
    <dbReference type="NCBI Taxonomy" id="578462"/>
    <lineage>
        <taxon>Eukaryota</taxon>
        <taxon>Fungi</taxon>
        <taxon>Fungi incertae sedis</taxon>
        <taxon>Blastocladiomycota</taxon>
        <taxon>Blastocladiomycetes</taxon>
        <taxon>Blastocladiales</taxon>
        <taxon>Blastocladiaceae</taxon>
        <taxon>Allomyces</taxon>
    </lineage>
</organism>
<accession>A0A0L0TEW1</accession>
<dbReference type="InterPro" id="IPR041082">
    <property type="entry name" value="Suv3_C_1"/>
</dbReference>
<dbReference type="Gene3D" id="1.20.58.1080">
    <property type="match status" value="1"/>
</dbReference>
<reference evidence="2 3" key="1">
    <citation type="submission" date="2009-11" db="EMBL/GenBank/DDBJ databases">
        <title>Annotation of Allomyces macrogynus ATCC 38327.</title>
        <authorList>
            <consortium name="The Broad Institute Genome Sequencing Platform"/>
            <person name="Russ C."/>
            <person name="Cuomo C."/>
            <person name="Burger G."/>
            <person name="Gray M.W."/>
            <person name="Holland P.W.H."/>
            <person name="King N."/>
            <person name="Lang F.B.F."/>
            <person name="Roger A.J."/>
            <person name="Ruiz-Trillo I."/>
            <person name="Young S.K."/>
            <person name="Zeng Q."/>
            <person name="Gargeya S."/>
            <person name="Fitzgerald M."/>
            <person name="Haas B."/>
            <person name="Abouelleil A."/>
            <person name="Alvarado L."/>
            <person name="Arachchi H.M."/>
            <person name="Berlin A."/>
            <person name="Chapman S.B."/>
            <person name="Gearin G."/>
            <person name="Goldberg J."/>
            <person name="Griggs A."/>
            <person name="Gujja S."/>
            <person name="Hansen M."/>
            <person name="Heiman D."/>
            <person name="Howarth C."/>
            <person name="Larimer J."/>
            <person name="Lui A."/>
            <person name="MacDonald P.J.P."/>
            <person name="McCowen C."/>
            <person name="Montmayeur A."/>
            <person name="Murphy C."/>
            <person name="Neiman D."/>
            <person name="Pearson M."/>
            <person name="Priest M."/>
            <person name="Roberts A."/>
            <person name="Saif S."/>
            <person name="Shea T."/>
            <person name="Sisk P."/>
            <person name="Stolte C."/>
            <person name="Sykes S."/>
            <person name="Wortman J."/>
            <person name="Nusbaum C."/>
            <person name="Birren B."/>
        </authorList>
    </citation>
    <scope>NUCLEOTIDE SEQUENCE [LARGE SCALE GENOMIC DNA]</scope>
    <source>
        <strain evidence="2 3">ATCC 38327</strain>
    </source>
</reference>
<dbReference type="AlphaFoldDB" id="A0A0L0TEW1"/>
<dbReference type="VEuPathDB" id="FungiDB:AMAG_20720"/>
<keyword evidence="3" id="KW-1185">Reference proteome</keyword>
<proteinExistence type="predicted"/>
<dbReference type="OrthoDB" id="6692397at2759"/>
<gene>
    <name evidence="2" type="ORF">AMAG_20720</name>
</gene>
<evidence type="ECO:0000313" key="2">
    <source>
        <dbReference type="EMBL" id="KNE73235.1"/>
    </source>
</evidence>